<reference evidence="4" key="1">
    <citation type="submission" date="2020-08" db="EMBL/GenBank/DDBJ databases">
        <title>Ramlibacter sp. GTP1 16S ribosomal RNA gene genome sequencing and assembly.</title>
        <authorList>
            <person name="Kang M."/>
        </authorList>
    </citation>
    <scope>NUCLEOTIDE SEQUENCE</scope>
    <source>
        <strain evidence="4">GTP1</strain>
    </source>
</reference>
<dbReference type="Proteomes" id="UP000596827">
    <property type="component" value="Unassembled WGS sequence"/>
</dbReference>
<gene>
    <name evidence="4" type="ORF">H8R02_19925</name>
</gene>
<feature type="signal peptide" evidence="2">
    <location>
        <begin position="1"/>
        <end position="24"/>
    </location>
</feature>
<evidence type="ECO:0000313" key="5">
    <source>
        <dbReference type="Proteomes" id="UP000596827"/>
    </source>
</evidence>
<protein>
    <submittedName>
        <fullName evidence="4">MBL fold metallo-hydrolase</fullName>
    </submittedName>
</protein>
<evidence type="ECO:0000313" key="4">
    <source>
        <dbReference type="EMBL" id="MBC5766743.1"/>
    </source>
</evidence>
<dbReference type="InterPro" id="IPR001279">
    <property type="entry name" value="Metallo-B-lactamas"/>
</dbReference>
<dbReference type="AlphaFoldDB" id="A0A923MAB2"/>
<dbReference type="Gene3D" id="3.60.15.10">
    <property type="entry name" value="Ribonuclease Z/Hydroxyacylglutathione hydrolase-like"/>
    <property type="match status" value="1"/>
</dbReference>
<dbReference type="RefSeq" id="WP_187083218.1">
    <property type="nucleotide sequence ID" value="NZ_JACORU010000007.1"/>
</dbReference>
<organism evidence="4 5">
    <name type="scientific">Ramlibacter albus</name>
    <dbReference type="NCBI Taxonomy" id="2079448"/>
    <lineage>
        <taxon>Bacteria</taxon>
        <taxon>Pseudomonadati</taxon>
        <taxon>Pseudomonadota</taxon>
        <taxon>Betaproteobacteria</taxon>
        <taxon>Burkholderiales</taxon>
        <taxon>Comamonadaceae</taxon>
        <taxon>Ramlibacter</taxon>
    </lineage>
</organism>
<dbReference type="PANTHER" id="PTHR46018">
    <property type="entry name" value="ZINC PHOSPHODIESTERASE ELAC PROTEIN 1"/>
    <property type="match status" value="1"/>
</dbReference>
<feature type="domain" description="Metallo-beta-lactamase" evidence="3">
    <location>
        <begin position="52"/>
        <end position="260"/>
    </location>
</feature>
<accession>A0A923MAB2</accession>
<feature type="chain" id="PRO_5036996335" evidence="2">
    <location>
        <begin position="25"/>
        <end position="333"/>
    </location>
</feature>
<dbReference type="SMART" id="SM00849">
    <property type="entry name" value="Lactamase_B"/>
    <property type="match status" value="1"/>
</dbReference>
<dbReference type="InterPro" id="IPR044094">
    <property type="entry name" value="AtsA-like_MBL-fold"/>
</dbReference>
<dbReference type="InterPro" id="IPR036866">
    <property type="entry name" value="RibonucZ/Hydroxyglut_hydro"/>
</dbReference>
<proteinExistence type="predicted"/>
<dbReference type="CDD" id="cd07719">
    <property type="entry name" value="arylsulfatase_AtsA-like_MBL-fold"/>
    <property type="match status" value="1"/>
</dbReference>
<evidence type="ECO:0000259" key="3">
    <source>
        <dbReference type="SMART" id="SM00849"/>
    </source>
</evidence>
<dbReference type="SUPFAM" id="SSF56281">
    <property type="entry name" value="Metallo-hydrolase/oxidoreductase"/>
    <property type="match status" value="1"/>
</dbReference>
<evidence type="ECO:0000256" key="1">
    <source>
        <dbReference type="ARBA" id="ARBA00022801"/>
    </source>
</evidence>
<dbReference type="PANTHER" id="PTHR46018:SF2">
    <property type="entry name" value="ZINC PHOSPHODIESTERASE ELAC PROTEIN 1"/>
    <property type="match status" value="1"/>
</dbReference>
<dbReference type="Pfam" id="PF12706">
    <property type="entry name" value="Lactamase_B_2"/>
    <property type="match status" value="1"/>
</dbReference>
<dbReference type="GO" id="GO:0042781">
    <property type="term" value="F:3'-tRNA processing endoribonuclease activity"/>
    <property type="evidence" value="ECO:0007669"/>
    <property type="project" value="TreeGrafter"/>
</dbReference>
<evidence type="ECO:0000256" key="2">
    <source>
        <dbReference type="SAM" id="SignalP"/>
    </source>
</evidence>
<dbReference type="EMBL" id="JACORU010000007">
    <property type="protein sequence ID" value="MBC5766743.1"/>
    <property type="molecule type" value="Genomic_DNA"/>
</dbReference>
<keyword evidence="5" id="KW-1185">Reference proteome</keyword>
<keyword evidence="1" id="KW-0378">Hydrolase</keyword>
<sequence>MTFSRYLSAGVLGWALAFAVPAQAADGDAAAVQWVTLGTAGGPILHPEAAQISNALVVGNAIYLFDLGNGVLRQMALAKLPTQGVRAVFISHHHSDHNADLGQVMLAKWARGRREPLPIFGPPGTVEMVNGLVAANRATVDASYPVVGPGNPPLATAFKTTDLPAEMNEPKLVYEDENVRVTSISVEHYLVPSSTPIAAGHEPHAVAFRVEARGRSYVYTGDSAPTPKLARLAKGADVLVTEVVDPEAIQEELLRVLRGDAAKFAQGSAERMRKSHLEPSEIGKLAAEAGVKEVVLTHYVPIPPDDKAIAKLIGGITPFFKGTVKAARDLARF</sequence>
<keyword evidence="2" id="KW-0732">Signal</keyword>
<comment type="caution">
    <text evidence="4">The sequence shown here is derived from an EMBL/GenBank/DDBJ whole genome shotgun (WGS) entry which is preliminary data.</text>
</comment>
<name>A0A923MAB2_9BURK</name>